<dbReference type="RefSeq" id="WP_171645880.1">
    <property type="nucleotide sequence ID" value="NZ_WHOA01000165.1"/>
</dbReference>
<comment type="caution">
    <text evidence="6">The sequence shown here is derived from an EMBL/GenBank/DDBJ whole genome shotgun (WGS) entry which is preliminary data.</text>
</comment>
<dbReference type="Pfam" id="PF00126">
    <property type="entry name" value="HTH_1"/>
    <property type="match status" value="1"/>
</dbReference>
<evidence type="ECO:0000256" key="4">
    <source>
        <dbReference type="ARBA" id="ARBA00023163"/>
    </source>
</evidence>
<evidence type="ECO:0000259" key="5">
    <source>
        <dbReference type="PROSITE" id="PS50931"/>
    </source>
</evidence>
<protein>
    <submittedName>
        <fullName evidence="6">LysR family transcriptional regulator</fullName>
    </submittedName>
</protein>
<dbReference type="Pfam" id="PF03466">
    <property type="entry name" value="LysR_substrate"/>
    <property type="match status" value="1"/>
</dbReference>
<dbReference type="Proteomes" id="UP000616779">
    <property type="component" value="Unassembled WGS sequence"/>
</dbReference>
<dbReference type="PANTHER" id="PTHR30126:SF40">
    <property type="entry name" value="HTH-TYPE TRANSCRIPTIONAL REGULATOR GLTR"/>
    <property type="match status" value="1"/>
</dbReference>
<name>A0ABX1Y101_9BACL</name>
<dbReference type="CDD" id="cd05466">
    <property type="entry name" value="PBP2_LTTR_substrate"/>
    <property type="match status" value="1"/>
</dbReference>
<accession>A0ABX1Y101</accession>
<dbReference type="PROSITE" id="PS50931">
    <property type="entry name" value="HTH_LYSR"/>
    <property type="match status" value="1"/>
</dbReference>
<dbReference type="PRINTS" id="PR00039">
    <property type="entry name" value="HTHLYSR"/>
</dbReference>
<evidence type="ECO:0000313" key="6">
    <source>
        <dbReference type="EMBL" id="NOU74478.1"/>
    </source>
</evidence>
<dbReference type="InterPro" id="IPR036388">
    <property type="entry name" value="WH-like_DNA-bd_sf"/>
</dbReference>
<keyword evidence="7" id="KW-1185">Reference proteome</keyword>
<comment type="similarity">
    <text evidence="1">Belongs to the LysR transcriptional regulatory family.</text>
</comment>
<gene>
    <name evidence="6" type="ORF">GC098_24285</name>
</gene>
<evidence type="ECO:0000256" key="3">
    <source>
        <dbReference type="ARBA" id="ARBA00023125"/>
    </source>
</evidence>
<feature type="domain" description="HTH lysR-type" evidence="5">
    <location>
        <begin position="1"/>
        <end position="59"/>
    </location>
</feature>
<dbReference type="Gene3D" id="1.10.10.10">
    <property type="entry name" value="Winged helix-like DNA-binding domain superfamily/Winged helix DNA-binding domain"/>
    <property type="match status" value="1"/>
</dbReference>
<proteinExistence type="inferred from homology"/>
<dbReference type="SUPFAM" id="SSF53850">
    <property type="entry name" value="Periplasmic binding protein-like II"/>
    <property type="match status" value="1"/>
</dbReference>
<keyword evidence="4" id="KW-0804">Transcription</keyword>
<keyword evidence="3" id="KW-0238">DNA-binding</keyword>
<sequence length="301" mass="34569">MANFEWYRSFITIYKHNSVSEAAKTRIMTQPAMSQHLAALEAEVGEPLFTRTSRKMVPTERGKELYSYLAPLIESLELATLSFKAVSSPTLPVVKIGTAHEFFRERMAPYLGSLHIRVIAYYGLAAYILDLLTEDKVDIIVTSQKYSAPGIEYLHYVEEEFVVTAPYDYEEPDFNDSKQLEAWLCSQTWLSYGLELPIIRRFWRENFQKRPQMKPKHVLPDLHIILSAIEHGAGISLLPTYMLANSLQTNKVKIICKPYKVTNDLYVAFKIKNSTMPKIRMMIEALKGNMLPTYSQKSPDL</sequence>
<dbReference type="InterPro" id="IPR036390">
    <property type="entry name" value="WH_DNA-bd_sf"/>
</dbReference>
<dbReference type="EMBL" id="WHOA01000165">
    <property type="protein sequence ID" value="NOU74478.1"/>
    <property type="molecule type" value="Genomic_DNA"/>
</dbReference>
<reference evidence="6 7" key="1">
    <citation type="submission" date="2019-10" db="EMBL/GenBank/DDBJ databases">
        <title>Description of Paenibacillus terrestris sp. nov.</title>
        <authorList>
            <person name="Carlier A."/>
            <person name="Qi S."/>
        </authorList>
    </citation>
    <scope>NUCLEOTIDE SEQUENCE [LARGE SCALE GENOMIC DNA]</scope>
    <source>
        <strain evidence="6 7">LMG 31458</strain>
    </source>
</reference>
<dbReference type="SUPFAM" id="SSF46785">
    <property type="entry name" value="Winged helix' DNA-binding domain"/>
    <property type="match status" value="1"/>
</dbReference>
<keyword evidence="2" id="KW-0805">Transcription regulation</keyword>
<evidence type="ECO:0000256" key="2">
    <source>
        <dbReference type="ARBA" id="ARBA00023015"/>
    </source>
</evidence>
<dbReference type="PANTHER" id="PTHR30126">
    <property type="entry name" value="HTH-TYPE TRANSCRIPTIONAL REGULATOR"/>
    <property type="match status" value="1"/>
</dbReference>
<organism evidence="6 7">
    <name type="scientific">Paenibacillus phytorum</name>
    <dbReference type="NCBI Taxonomy" id="2654977"/>
    <lineage>
        <taxon>Bacteria</taxon>
        <taxon>Bacillati</taxon>
        <taxon>Bacillota</taxon>
        <taxon>Bacilli</taxon>
        <taxon>Bacillales</taxon>
        <taxon>Paenibacillaceae</taxon>
        <taxon>Paenibacillus</taxon>
    </lineage>
</organism>
<evidence type="ECO:0000256" key="1">
    <source>
        <dbReference type="ARBA" id="ARBA00009437"/>
    </source>
</evidence>
<dbReference type="Gene3D" id="3.40.190.290">
    <property type="match status" value="1"/>
</dbReference>
<evidence type="ECO:0000313" key="7">
    <source>
        <dbReference type="Proteomes" id="UP000616779"/>
    </source>
</evidence>
<dbReference type="InterPro" id="IPR005119">
    <property type="entry name" value="LysR_subst-bd"/>
</dbReference>
<dbReference type="InterPro" id="IPR000847">
    <property type="entry name" value="LysR_HTH_N"/>
</dbReference>